<dbReference type="KEGG" id="gma:AciX8_3441"/>
<keyword evidence="2" id="KW-0378">Hydrolase</keyword>
<feature type="signal peptide" evidence="1">
    <location>
        <begin position="1"/>
        <end position="25"/>
    </location>
</feature>
<evidence type="ECO:0000256" key="1">
    <source>
        <dbReference type="SAM" id="SignalP"/>
    </source>
</evidence>
<dbReference type="PROSITE" id="PS51257">
    <property type="entry name" value="PROKAR_LIPOPROTEIN"/>
    <property type="match status" value="1"/>
</dbReference>
<dbReference type="HOGENOM" id="CLU_072317_0_0_0"/>
<dbReference type="SUPFAM" id="SSF53474">
    <property type="entry name" value="alpha/beta-Hydrolases"/>
    <property type="match status" value="1"/>
</dbReference>
<evidence type="ECO:0000313" key="3">
    <source>
        <dbReference type="Proteomes" id="UP000007113"/>
    </source>
</evidence>
<dbReference type="eggNOG" id="COG2267">
    <property type="taxonomic scope" value="Bacteria"/>
</dbReference>
<name>G8NWD5_GRAMM</name>
<keyword evidence="3" id="KW-1185">Reference proteome</keyword>
<keyword evidence="1" id="KW-0732">Signal</keyword>
<evidence type="ECO:0000313" key="2">
    <source>
        <dbReference type="EMBL" id="AEU37738.1"/>
    </source>
</evidence>
<gene>
    <name evidence="2" type="ordered locus">AciX8_3441</name>
</gene>
<dbReference type="AlphaFoldDB" id="G8NWD5"/>
<feature type="chain" id="PRO_5003513170" evidence="1">
    <location>
        <begin position="26"/>
        <end position="316"/>
    </location>
</feature>
<reference evidence="2 3" key="1">
    <citation type="submission" date="2011-11" db="EMBL/GenBank/DDBJ databases">
        <title>Complete sequence of Granulicella mallensis MP5ACTX8.</title>
        <authorList>
            <consortium name="US DOE Joint Genome Institute"/>
            <person name="Lucas S."/>
            <person name="Copeland A."/>
            <person name="Lapidus A."/>
            <person name="Cheng J.-F."/>
            <person name="Goodwin L."/>
            <person name="Pitluck S."/>
            <person name="Peters L."/>
            <person name="Lu M."/>
            <person name="Detter J.C."/>
            <person name="Han C."/>
            <person name="Tapia R."/>
            <person name="Land M."/>
            <person name="Hauser L."/>
            <person name="Kyrpides N."/>
            <person name="Ivanova N."/>
            <person name="Mikhailova N."/>
            <person name="Pagani I."/>
            <person name="Rawat S."/>
            <person name="Mannisto M."/>
            <person name="Haggblom M."/>
            <person name="Woyke T."/>
        </authorList>
    </citation>
    <scope>NUCLEOTIDE SEQUENCE [LARGE SCALE GENOMIC DNA]</scope>
    <source>
        <strain evidence="3">ATCC BAA-1857 / DSM 23137 / MP5ACTX8</strain>
    </source>
</reference>
<dbReference type="InterPro" id="IPR029058">
    <property type="entry name" value="AB_hydrolase_fold"/>
</dbReference>
<protein>
    <submittedName>
        <fullName evidence="2">Alpha/beta hydrolase fold-3 domain protein</fullName>
    </submittedName>
</protein>
<organism evidence="2 3">
    <name type="scientific">Granulicella mallensis (strain ATCC BAA-1857 / DSM 23137 / MP5ACTX8)</name>
    <dbReference type="NCBI Taxonomy" id="682795"/>
    <lineage>
        <taxon>Bacteria</taxon>
        <taxon>Pseudomonadati</taxon>
        <taxon>Acidobacteriota</taxon>
        <taxon>Terriglobia</taxon>
        <taxon>Terriglobales</taxon>
        <taxon>Acidobacteriaceae</taxon>
        <taxon>Granulicella</taxon>
    </lineage>
</organism>
<accession>G8NWD5</accession>
<dbReference type="STRING" id="682795.AciX8_3441"/>
<sequence precursor="true">MRRRTFLHACTTVAASCCVPAWLRAAEVDGSQPRPTPQAADPAGADSTVTRDYHGFLLQPLIVEGCKGLVVIPQKPLKGRPWVWRTMFWDAFPRVDLALLEAGFHVAFIDVGNTFGAPEPMKHFDVFYAIITRQFNLAPKPALEGLSRGGLYAYRWAYVNTDKVGCIYGDAPVCDMKSWPGGKGKGIGSPSDWKQAIEAYHFTSEQEMLDFTGNPIDILAPIAAAHIPILHVCGDADRGVPMEENTDIVRKHYMALGGDFALIVKQGCDHHPHGLKDPAPIVNFILAHSSEGRAAKKAASAAPKPGAVLLLPRGSW</sequence>
<dbReference type="Proteomes" id="UP000007113">
    <property type="component" value="Chromosome"/>
</dbReference>
<dbReference type="Gene3D" id="3.40.50.1820">
    <property type="entry name" value="alpha/beta hydrolase"/>
    <property type="match status" value="1"/>
</dbReference>
<dbReference type="GO" id="GO:0016787">
    <property type="term" value="F:hydrolase activity"/>
    <property type="evidence" value="ECO:0007669"/>
    <property type="project" value="UniProtKB-KW"/>
</dbReference>
<proteinExistence type="predicted"/>
<dbReference type="EMBL" id="CP003130">
    <property type="protein sequence ID" value="AEU37738.1"/>
    <property type="molecule type" value="Genomic_DNA"/>
</dbReference>